<evidence type="ECO:0000313" key="3">
    <source>
        <dbReference type="Proteomes" id="UP000244855"/>
    </source>
</evidence>
<gene>
    <name evidence="2" type="ORF">DM02DRAFT_685699</name>
</gene>
<reference evidence="2 3" key="1">
    <citation type="journal article" date="2018" name="Sci. Rep.">
        <title>Comparative genomics provides insights into the lifestyle and reveals functional heterogeneity of dark septate endophytic fungi.</title>
        <authorList>
            <person name="Knapp D.G."/>
            <person name="Nemeth J.B."/>
            <person name="Barry K."/>
            <person name="Hainaut M."/>
            <person name="Henrissat B."/>
            <person name="Johnson J."/>
            <person name="Kuo A."/>
            <person name="Lim J.H.P."/>
            <person name="Lipzen A."/>
            <person name="Nolan M."/>
            <person name="Ohm R.A."/>
            <person name="Tamas L."/>
            <person name="Grigoriev I.V."/>
            <person name="Spatafora J.W."/>
            <person name="Nagy L.G."/>
            <person name="Kovacs G.M."/>
        </authorList>
    </citation>
    <scope>NUCLEOTIDE SEQUENCE [LARGE SCALE GENOMIC DNA]</scope>
    <source>
        <strain evidence="2 3">DSE2036</strain>
    </source>
</reference>
<sequence length="148" mass="16906">MIWCSALRKPSRAGRRYDYTLHQISRVSLQLKAAELHPYSHIPYSFQAQASEKKVLTKSRRSTKSQEQKLKEKYNDQAEKAKEQRKKTVGAEQRERKDNNSRERAGTALGLSVIAFNNLQGPVITRGNVDFDSLSVRTQTMSLEKLAP</sequence>
<dbReference type="Proteomes" id="UP000244855">
    <property type="component" value="Unassembled WGS sequence"/>
</dbReference>
<name>A0A2V1DGJ9_9PLEO</name>
<accession>A0A2V1DGJ9</accession>
<dbReference type="EMBL" id="KZ805442">
    <property type="protein sequence ID" value="PVH97230.1"/>
    <property type="molecule type" value="Genomic_DNA"/>
</dbReference>
<keyword evidence="3" id="KW-1185">Reference proteome</keyword>
<protein>
    <submittedName>
        <fullName evidence="2">Uncharacterized protein</fullName>
    </submittedName>
</protein>
<organism evidence="2 3">
    <name type="scientific">Periconia macrospinosa</name>
    <dbReference type="NCBI Taxonomy" id="97972"/>
    <lineage>
        <taxon>Eukaryota</taxon>
        <taxon>Fungi</taxon>
        <taxon>Dikarya</taxon>
        <taxon>Ascomycota</taxon>
        <taxon>Pezizomycotina</taxon>
        <taxon>Dothideomycetes</taxon>
        <taxon>Pleosporomycetidae</taxon>
        <taxon>Pleosporales</taxon>
        <taxon>Massarineae</taxon>
        <taxon>Periconiaceae</taxon>
        <taxon>Periconia</taxon>
    </lineage>
</organism>
<feature type="compositionally biased region" description="Basic and acidic residues" evidence="1">
    <location>
        <begin position="64"/>
        <end position="82"/>
    </location>
</feature>
<feature type="region of interest" description="Disordered" evidence="1">
    <location>
        <begin position="50"/>
        <end position="106"/>
    </location>
</feature>
<evidence type="ECO:0000256" key="1">
    <source>
        <dbReference type="SAM" id="MobiDB-lite"/>
    </source>
</evidence>
<proteinExistence type="predicted"/>
<evidence type="ECO:0000313" key="2">
    <source>
        <dbReference type="EMBL" id="PVH97230.1"/>
    </source>
</evidence>
<feature type="compositionally biased region" description="Basic and acidic residues" evidence="1">
    <location>
        <begin position="92"/>
        <end position="105"/>
    </location>
</feature>
<dbReference type="AlphaFoldDB" id="A0A2V1DGJ9"/>